<gene>
    <name evidence="3" type="ORF">B840_03275</name>
</gene>
<keyword evidence="1" id="KW-0812">Transmembrane</keyword>
<keyword evidence="4" id="KW-1185">Reference proteome</keyword>
<sequence>MTLMDDNLRLSDNERLTAMTTLASHFTQGRLDHEEFDDRSLAISRAKTRADMRPLFSDLPGQLEGALAEGAEAVAKQDEDEDIRELKEFRRSGRRVENLSGIIFGLTLVTFLVLTFVFHVSWAWLVWPSLIVTLPIPRLIHGFSDSDEKAYRELKEAEELSRKARLKRATERMKELEGE</sequence>
<dbReference type="Pfam" id="PF08044">
    <property type="entry name" value="DUF1707"/>
    <property type="match status" value="1"/>
</dbReference>
<dbReference type="EMBL" id="CP007790">
    <property type="protein sequence ID" value="AJK68277.1"/>
    <property type="molecule type" value="Genomic_DNA"/>
</dbReference>
<name>A0A0B6TE98_9CORY</name>
<reference evidence="3 4" key="1">
    <citation type="submission" date="2014-05" db="EMBL/GenBank/DDBJ databases">
        <title>Complete genome sequence of Corynebacterium marinum DSM 44953.</title>
        <authorList>
            <person name="Schaffert L."/>
            <person name="Albersmeier A."/>
            <person name="Kalinowski J."/>
            <person name="Ruckert C."/>
        </authorList>
    </citation>
    <scope>NUCLEOTIDE SEQUENCE [LARGE SCALE GENOMIC DNA]</scope>
    <source>
        <strain evidence="3 4">DSM 44953</strain>
    </source>
</reference>
<evidence type="ECO:0000313" key="4">
    <source>
        <dbReference type="Proteomes" id="UP000031928"/>
    </source>
</evidence>
<dbReference type="HOGENOM" id="CLU_102484_1_0_11"/>
<evidence type="ECO:0000256" key="1">
    <source>
        <dbReference type="SAM" id="Phobius"/>
    </source>
</evidence>
<dbReference type="Proteomes" id="UP000031928">
    <property type="component" value="Chromosome"/>
</dbReference>
<evidence type="ECO:0000259" key="2">
    <source>
        <dbReference type="Pfam" id="PF08044"/>
    </source>
</evidence>
<dbReference type="InterPro" id="IPR012551">
    <property type="entry name" value="DUF1707_SHOCT-like"/>
</dbReference>
<accession>A0A0B6TE98</accession>
<organism evidence="3 4">
    <name type="scientific">Corynebacterium marinum DSM 44953</name>
    <dbReference type="NCBI Taxonomy" id="1224162"/>
    <lineage>
        <taxon>Bacteria</taxon>
        <taxon>Bacillati</taxon>
        <taxon>Actinomycetota</taxon>
        <taxon>Actinomycetes</taxon>
        <taxon>Mycobacteriales</taxon>
        <taxon>Corynebacteriaceae</taxon>
        <taxon>Corynebacterium</taxon>
    </lineage>
</organism>
<feature type="domain" description="DUF1707" evidence="2">
    <location>
        <begin position="8"/>
        <end position="60"/>
    </location>
</feature>
<keyword evidence="1" id="KW-1133">Transmembrane helix</keyword>
<dbReference type="OrthoDB" id="3534574at2"/>
<dbReference type="AlphaFoldDB" id="A0A0B6TE98"/>
<proteinExistence type="predicted"/>
<keyword evidence="1" id="KW-0472">Membrane</keyword>
<dbReference type="STRING" id="1224162.B840_03275"/>
<evidence type="ECO:0000313" key="3">
    <source>
        <dbReference type="EMBL" id="AJK68277.1"/>
    </source>
</evidence>
<dbReference type="KEGG" id="cmq:B840_03275"/>
<protein>
    <recommendedName>
        <fullName evidence="2">DUF1707 domain-containing protein</fullName>
    </recommendedName>
</protein>
<feature type="transmembrane region" description="Helical" evidence="1">
    <location>
        <begin position="99"/>
        <end position="125"/>
    </location>
</feature>